<sequence>MGTIAVFAFAFIVFTPYETYKLRKRNGKFLQQITSFIDKGTIDTWLIDAKRIAIAKEYEDEGDLFMIEYDTDEVLYLWDHDYSMQKQFPCLKFEIYEESFVKLLGRQISPLSNRIDPTKQFRVHSTNV</sequence>
<dbReference type="EMBL" id="FNBN01000003">
    <property type="protein sequence ID" value="SDG23006.1"/>
    <property type="molecule type" value="Genomic_DNA"/>
</dbReference>
<evidence type="ECO:0000313" key="2">
    <source>
        <dbReference type="Proteomes" id="UP000199045"/>
    </source>
</evidence>
<dbReference type="OrthoDB" id="667178at2"/>
<evidence type="ECO:0000313" key="1">
    <source>
        <dbReference type="EMBL" id="SDG23006.1"/>
    </source>
</evidence>
<protein>
    <submittedName>
        <fullName evidence="1">Uncharacterized protein</fullName>
    </submittedName>
</protein>
<dbReference type="AlphaFoldDB" id="A0A1G7SIU9"/>
<proteinExistence type="predicted"/>
<reference evidence="1 2" key="1">
    <citation type="submission" date="2016-10" db="EMBL/GenBank/DDBJ databases">
        <authorList>
            <person name="de Groot N.N."/>
        </authorList>
    </citation>
    <scope>NUCLEOTIDE SEQUENCE [LARGE SCALE GENOMIC DNA]</scope>
    <source>
        <strain evidence="1 2">DSM 527</strain>
    </source>
</reference>
<gene>
    <name evidence="1" type="ORF">SAMN04488121_103893</name>
</gene>
<organism evidence="1 2">
    <name type="scientific">Chitinophaga filiformis</name>
    <name type="common">Myxococcus filiformis</name>
    <name type="synonym">Flexibacter filiformis</name>
    <dbReference type="NCBI Taxonomy" id="104663"/>
    <lineage>
        <taxon>Bacteria</taxon>
        <taxon>Pseudomonadati</taxon>
        <taxon>Bacteroidota</taxon>
        <taxon>Chitinophagia</taxon>
        <taxon>Chitinophagales</taxon>
        <taxon>Chitinophagaceae</taxon>
        <taxon>Chitinophaga</taxon>
    </lineage>
</organism>
<name>A0A1G7SIU9_CHIFI</name>
<dbReference type="RefSeq" id="WP_089833777.1">
    <property type="nucleotide sequence ID" value="NZ_FNBN01000003.1"/>
</dbReference>
<dbReference type="Proteomes" id="UP000199045">
    <property type="component" value="Unassembled WGS sequence"/>
</dbReference>
<accession>A0A1G7SIU9</accession>